<keyword evidence="2" id="KW-1133">Transmembrane helix</keyword>
<feature type="transmembrane region" description="Helical" evidence="2">
    <location>
        <begin position="403"/>
        <end position="423"/>
    </location>
</feature>
<feature type="transmembrane region" description="Helical" evidence="2">
    <location>
        <begin position="112"/>
        <end position="130"/>
    </location>
</feature>
<evidence type="ECO:0000313" key="3">
    <source>
        <dbReference type="EMBL" id="RKW70819.1"/>
    </source>
</evidence>
<dbReference type="InterPro" id="IPR036259">
    <property type="entry name" value="MFS_trans_sf"/>
</dbReference>
<dbReference type="AlphaFoldDB" id="A0A496PJZ7"/>
<dbReference type="InterPro" id="IPR011701">
    <property type="entry name" value="MFS"/>
</dbReference>
<feature type="transmembrane region" description="Helical" evidence="2">
    <location>
        <begin position="56"/>
        <end position="76"/>
    </location>
</feature>
<feature type="transmembrane region" description="Helical" evidence="2">
    <location>
        <begin position="377"/>
        <end position="397"/>
    </location>
</feature>
<reference evidence="3 4" key="1">
    <citation type="submission" date="2018-07" db="EMBL/GenBank/DDBJ databases">
        <title>Arthrobacter sp. nov., isolated from raw cow's milk with high bacterial count.</title>
        <authorList>
            <person name="Hahne J."/>
            <person name="Isele D."/>
            <person name="Lipski A."/>
        </authorList>
    </citation>
    <scope>NUCLEOTIDE SEQUENCE [LARGE SCALE GENOMIC DNA]</scope>
    <source>
        <strain evidence="3 4">JZ R-183</strain>
    </source>
</reference>
<dbReference type="Pfam" id="PF07690">
    <property type="entry name" value="MFS_1"/>
    <property type="match status" value="1"/>
</dbReference>
<feature type="transmembrane region" description="Helical" evidence="2">
    <location>
        <begin position="317"/>
        <end position="333"/>
    </location>
</feature>
<proteinExistence type="predicted"/>
<dbReference type="Proteomes" id="UP000273119">
    <property type="component" value="Unassembled WGS sequence"/>
</dbReference>
<dbReference type="RefSeq" id="WP_121484845.1">
    <property type="nucleotide sequence ID" value="NZ_QQXL01000003.1"/>
</dbReference>
<feature type="transmembrane region" description="Helical" evidence="2">
    <location>
        <begin position="248"/>
        <end position="271"/>
    </location>
</feature>
<keyword evidence="4" id="KW-1185">Reference proteome</keyword>
<keyword evidence="2" id="KW-0472">Membrane</keyword>
<sequence>MSAKGSEPGAFRRYGQVFRRPHVAPLLMVGFLGRLPHSVTAVLITLHVSHTLNLPYWQAGLAAALLTIGLAIGSPWRGRRIDTVGLRRAVVPSIVVEALTWGLAPYASYEVLLLLLFVAGLFALPVFTIVRQSLGVMMTGPDRRTAYSLDSMITEIVFIIAPGGAAVLAATLGSRVAMTAVGALVVVAGVALLISNPPTRSSQLPSAPRQPVGELESPAHQSDAASVVPVVTGAIPVIKPGQQREKRFSWVSAGVIAMLIMAAGAGIALAGTEVSVVAFSEHSGDSAGGLWWAYGIWSAASLVGGFFYGAQSRRFDPLKIITVLGVALIPAAFAPDMFWLGILLVASGFFVAPLMTAASERLTESVAERHRGEAMGWYGSAMTAGTALGTPLVGVVIDVAGPAAAFLALAGVAMATGLGTMGLRSLRRRRMA</sequence>
<dbReference type="EMBL" id="QQXL01000003">
    <property type="protein sequence ID" value="RKW70819.1"/>
    <property type="molecule type" value="Genomic_DNA"/>
</dbReference>
<dbReference type="SUPFAM" id="SSF103473">
    <property type="entry name" value="MFS general substrate transporter"/>
    <property type="match status" value="1"/>
</dbReference>
<comment type="caution">
    <text evidence="3">The sequence shown here is derived from an EMBL/GenBank/DDBJ whole genome shotgun (WGS) entry which is preliminary data.</text>
</comment>
<dbReference type="Gene3D" id="1.20.1250.20">
    <property type="entry name" value="MFS general substrate transporter like domains"/>
    <property type="match status" value="1"/>
</dbReference>
<protein>
    <submittedName>
        <fullName evidence="3">MFS transporter</fullName>
    </submittedName>
</protein>
<name>A0A496PJZ7_9MICC</name>
<keyword evidence="2" id="KW-0812">Transmembrane</keyword>
<evidence type="ECO:0000313" key="4">
    <source>
        <dbReference type="Proteomes" id="UP000273119"/>
    </source>
</evidence>
<feature type="transmembrane region" description="Helical" evidence="2">
    <location>
        <begin position="291"/>
        <end position="310"/>
    </location>
</feature>
<evidence type="ECO:0000256" key="1">
    <source>
        <dbReference type="SAM" id="MobiDB-lite"/>
    </source>
</evidence>
<accession>A0A496PJZ7</accession>
<feature type="transmembrane region" description="Helical" evidence="2">
    <location>
        <begin position="88"/>
        <end position="106"/>
    </location>
</feature>
<dbReference type="GO" id="GO:0022857">
    <property type="term" value="F:transmembrane transporter activity"/>
    <property type="evidence" value="ECO:0007669"/>
    <property type="project" value="InterPro"/>
</dbReference>
<feature type="transmembrane region" description="Helical" evidence="2">
    <location>
        <begin position="151"/>
        <end position="170"/>
    </location>
</feature>
<evidence type="ECO:0000256" key="2">
    <source>
        <dbReference type="SAM" id="Phobius"/>
    </source>
</evidence>
<feature type="transmembrane region" description="Helical" evidence="2">
    <location>
        <begin position="176"/>
        <end position="194"/>
    </location>
</feature>
<gene>
    <name evidence="3" type="ORF">DWQ67_06930</name>
</gene>
<dbReference type="PANTHER" id="PTHR23542:SF1">
    <property type="entry name" value="MAJOR FACILITATOR SUPERFAMILY (MFS) PROFILE DOMAIN-CONTAINING PROTEIN"/>
    <property type="match status" value="1"/>
</dbReference>
<feature type="transmembrane region" description="Helical" evidence="2">
    <location>
        <begin position="339"/>
        <end position="357"/>
    </location>
</feature>
<organism evidence="3 4">
    <name type="scientific">Galactobacter caseinivorans</name>
    <dbReference type="NCBI Taxonomy" id="2676123"/>
    <lineage>
        <taxon>Bacteria</taxon>
        <taxon>Bacillati</taxon>
        <taxon>Actinomycetota</taxon>
        <taxon>Actinomycetes</taxon>
        <taxon>Micrococcales</taxon>
        <taxon>Micrococcaceae</taxon>
        <taxon>Galactobacter</taxon>
    </lineage>
</organism>
<feature type="region of interest" description="Disordered" evidence="1">
    <location>
        <begin position="199"/>
        <end position="221"/>
    </location>
</feature>
<feature type="transmembrane region" description="Helical" evidence="2">
    <location>
        <begin position="21"/>
        <end position="44"/>
    </location>
</feature>
<dbReference type="PANTHER" id="PTHR23542">
    <property type="match status" value="1"/>
</dbReference>